<sequence length="482" mass="55237">MGSRTNTGENASRSPSRTSLSISVKIPSPSEINSNNDALKTTSIIDTNRHYVDLSTPNNTSRTIGADSPPQQENNGAITRHGHEIHESISMNRPNHSNNYNIHTTENVSLGNITGSAGKFQQYRDFDSNVKSYNDHNVGLGGSEDYKKYTQMGKSELIQQKAVLSIEKAWIAYRDRQMFKLLKNSVCAAENSLSHEILRKVSPREAEFLNDRCQQVRVRFRFGGVEFPPMIFFKIYIHSGNQKVKYISGRKMIKPTTEAANDALKLMGNRNFYDQILQDTIRQQQQPISDEVDITTMKDYMQYLSNLDESPAYQGGKENYWRKLTLDVLPRHTMFFDVFDYVYNNHKSALLRDEMPLLMKAPITQEMQIRHIRAISKIRTLPLLAGQPSKGTKSSAEVSQVSSRRTRQAKLRSMKMRELYSRDLEKERTDISADDYFFKNDRLVDDEIMGDDDWDNEADQLYEWTQGLSLADDAIQTPIITI</sequence>
<dbReference type="EMBL" id="CAXITT010000023">
    <property type="protein sequence ID" value="CAL1527866.1"/>
    <property type="molecule type" value="Genomic_DNA"/>
</dbReference>
<organism evidence="2 3">
    <name type="scientific">Lymnaea stagnalis</name>
    <name type="common">Great pond snail</name>
    <name type="synonym">Helix stagnalis</name>
    <dbReference type="NCBI Taxonomy" id="6523"/>
    <lineage>
        <taxon>Eukaryota</taxon>
        <taxon>Metazoa</taxon>
        <taxon>Spiralia</taxon>
        <taxon>Lophotrochozoa</taxon>
        <taxon>Mollusca</taxon>
        <taxon>Gastropoda</taxon>
        <taxon>Heterobranchia</taxon>
        <taxon>Euthyneura</taxon>
        <taxon>Panpulmonata</taxon>
        <taxon>Hygrophila</taxon>
        <taxon>Lymnaeoidea</taxon>
        <taxon>Lymnaeidae</taxon>
        <taxon>Lymnaea</taxon>
    </lineage>
</organism>
<evidence type="ECO:0000313" key="2">
    <source>
        <dbReference type="EMBL" id="CAL1527866.1"/>
    </source>
</evidence>
<feature type="compositionally biased region" description="Polar residues" evidence="1">
    <location>
        <begin position="1"/>
        <end position="11"/>
    </location>
</feature>
<evidence type="ECO:0000256" key="1">
    <source>
        <dbReference type="SAM" id="MobiDB-lite"/>
    </source>
</evidence>
<feature type="compositionally biased region" description="Polar residues" evidence="1">
    <location>
        <begin position="55"/>
        <end position="73"/>
    </location>
</feature>
<name>A0AAV2H2J8_LYMST</name>
<dbReference type="Proteomes" id="UP001497497">
    <property type="component" value="Unassembled WGS sequence"/>
</dbReference>
<comment type="caution">
    <text evidence="2">The sequence shown here is derived from an EMBL/GenBank/DDBJ whole genome shotgun (WGS) entry which is preliminary data.</text>
</comment>
<dbReference type="PANTHER" id="PTHR33504:SF1">
    <property type="entry name" value="FAMILY WITH SEQUENCE SIMILARITY 90, MEMBER A1B"/>
    <property type="match status" value="1"/>
</dbReference>
<feature type="region of interest" description="Disordered" evidence="1">
    <location>
        <begin position="1"/>
        <end position="37"/>
    </location>
</feature>
<proteinExistence type="predicted"/>
<dbReference type="PANTHER" id="PTHR33504">
    <property type="entry name" value="NADH DEHYDROGENASE (UBIQUINONE) 1 BETA SUBCOMPLEX, 4"/>
    <property type="match status" value="1"/>
</dbReference>
<accession>A0AAV2H2J8</accession>
<keyword evidence="3" id="KW-1185">Reference proteome</keyword>
<feature type="region of interest" description="Disordered" evidence="1">
    <location>
        <begin position="52"/>
        <end position="73"/>
    </location>
</feature>
<evidence type="ECO:0000313" key="3">
    <source>
        <dbReference type="Proteomes" id="UP001497497"/>
    </source>
</evidence>
<protein>
    <submittedName>
        <fullName evidence="2">Uncharacterized protein</fullName>
    </submittedName>
</protein>
<reference evidence="2 3" key="1">
    <citation type="submission" date="2024-04" db="EMBL/GenBank/DDBJ databases">
        <authorList>
            <consortium name="Genoscope - CEA"/>
            <person name="William W."/>
        </authorList>
    </citation>
    <scope>NUCLEOTIDE SEQUENCE [LARGE SCALE GENOMIC DNA]</scope>
</reference>
<dbReference type="AlphaFoldDB" id="A0AAV2H2J8"/>
<feature type="compositionally biased region" description="Low complexity" evidence="1">
    <location>
        <begin position="12"/>
        <end position="23"/>
    </location>
</feature>
<gene>
    <name evidence="2" type="ORF">GSLYS_00002036001</name>
</gene>